<comment type="caution">
    <text evidence="3">The sequence shown here is derived from an EMBL/GenBank/DDBJ whole genome shotgun (WGS) entry which is preliminary data.</text>
</comment>
<keyword evidence="1" id="KW-0812">Transmembrane</keyword>
<evidence type="ECO:0000259" key="2">
    <source>
        <dbReference type="Pfam" id="PF07331"/>
    </source>
</evidence>
<keyword evidence="4" id="KW-1185">Reference proteome</keyword>
<sequence length="155" mass="16495">MDGNLLMNFRDIISGIAFLILGCTVVWVGSGFDAGAAYVPMGVGILMCLFSLPLILKGAVQALAAGETGTVKSPLIDHTGRFMATVACCLIYYLAMPTVGFYSTSTLFIVLLALVLGERRPLVVLGITVGFIALLYGLFALVLKRPLPVEFFLVS</sequence>
<dbReference type="Proteomes" id="UP000197334">
    <property type="component" value="Unassembled WGS sequence"/>
</dbReference>
<name>A0A246S3U7_9GAMM</name>
<feature type="transmembrane region" description="Helical" evidence="1">
    <location>
        <begin position="90"/>
        <end position="116"/>
    </location>
</feature>
<protein>
    <recommendedName>
        <fullName evidence="2">DUF1468 domain-containing protein</fullName>
    </recommendedName>
</protein>
<proteinExistence type="predicted"/>
<evidence type="ECO:0000313" key="4">
    <source>
        <dbReference type="Proteomes" id="UP000197334"/>
    </source>
</evidence>
<keyword evidence="1" id="KW-0472">Membrane</keyword>
<dbReference type="InterPro" id="IPR009936">
    <property type="entry name" value="DUF1468"/>
</dbReference>
<accession>A0A246S3U7</accession>
<feature type="transmembrane region" description="Helical" evidence="1">
    <location>
        <begin position="36"/>
        <end position="56"/>
    </location>
</feature>
<dbReference type="Pfam" id="PF07331">
    <property type="entry name" value="TctB"/>
    <property type="match status" value="1"/>
</dbReference>
<feature type="domain" description="DUF1468" evidence="2">
    <location>
        <begin position="13"/>
        <end position="148"/>
    </location>
</feature>
<gene>
    <name evidence="3" type="ORF">JI62_07070</name>
</gene>
<dbReference type="AlphaFoldDB" id="A0A246S3U7"/>
<keyword evidence="1" id="KW-1133">Transmembrane helix</keyword>
<reference evidence="3 4" key="1">
    <citation type="submission" date="2014-08" db="EMBL/GenBank/DDBJ databases">
        <title>Draft genome sequence of a novel L-asparaginase producing marine bacterium, Halomonas campaniensis.</title>
        <authorList>
            <person name="Sundarakrishnan B."/>
            <person name="Moushumi Priya A."/>
            <person name="Raman G."/>
            <person name="Sakthivel N."/>
            <person name="Park S."/>
            <person name="Jayachandran S."/>
        </authorList>
    </citation>
    <scope>NUCLEOTIDE SEQUENCE [LARGE SCALE GENOMIC DNA]</scope>
    <source>
        <strain evidence="3 4">SK03</strain>
    </source>
</reference>
<feature type="transmembrane region" description="Helical" evidence="1">
    <location>
        <begin position="12"/>
        <end position="30"/>
    </location>
</feature>
<feature type="transmembrane region" description="Helical" evidence="1">
    <location>
        <begin position="122"/>
        <end position="143"/>
    </location>
</feature>
<dbReference type="OrthoDB" id="6161396at2"/>
<organism evidence="3 4">
    <name type="scientific">Halomonas campaniensis</name>
    <dbReference type="NCBI Taxonomy" id="213554"/>
    <lineage>
        <taxon>Bacteria</taxon>
        <taxon>Pseudomonadati</taxon>
        <taxon>Pseudomonadota</taxon>
        <taxon>Gammaproteobacteria</taxon>
        <taxon>Oceanospirillales</taxon>
        <taxon>Halomonadaceae</taxon>
        <taxon>Halomonas</taxon>
    </lineage>
</organism>
<evidence type="ECO:0000313" key="3">
    <source>
        <dbReference type="EMBL" id="OWV30425.1"/>
    </source>
</evidence>
<evidence type="ECO:0000256" key="1">
    <source>
        <dbReference type="SAM" id="Phobius"/>
    </source>
</evidence>
<dbReference type="EMBL" id="JPUA01000019">
    <property type="protein sequence ID" value="OWV30425.1"/>
    <property type="molecule type" value="Genomic_DNA"/>
</dbReference>